<dbReference type="EMBL" id="JABDJR010000647">
    <property type="protein sequence ID" value="NNF08297.1"/>
    <property type="molecule type" value="Genomic_DNA"/>
</dbReference>
<accession>A0A7Y2ECA8</accession>
<feature type="domain" description="HTH cro/C1-type" evidence="2">
    <location>
        <begin position="18"/>
        <end position="70"/>
    </location>
</feature>
<dbReference type="CDD" id="cd00093">
    <property type="entry name" value="HTH_XRE"/>
    <property type="match status" value="1"/>
</dbReference>
<evidence type="ECO:0000259" key="2">
    <source>
        <dbReference type="PROSITE" id="PS50943"/>
    </source>
</evidence>
<dbReference type="SUPFAM" id="SSF47413">
    <property type="entry name" value="lambda repressor-like DNA-binding domains"/>
    <property type="match status" value="1"/>
</dbReference>
<sequence>MKSTMSDEAILEEIGARLRRERLNRDLTQGELAERAGLARSTVAKAESGGVTTVATLVAMLRAMQLLSRLDQFLPEPPLSPVQLAKLMGRRRQRASGDRKKKQPSDSWEWGE</sequence>
<feature type="compositionally biased region" description="Basic residues" evidence="1">
    <location>
        <begin position="88"/>
        <end position="102"/>
    </location>
</feature>
<dbReference type="PROSITE" id="PS50943">
    <property type="entry name" value="HTH_CROC1"/>
    <property type="match status" value="1"/>
</dbReference>
<dbReference type="InterPro" id="IPR001387">
    <property type="entry name" value="Cro/C1-type_HTH"/>
</dbReference>
<evidence type="ECO:0000313" key="4">
    <source>
        <dbReference type="Proteomes" id="UP000547674"/>
    </source>
</evidence>
<reference evidence="3 4" key="1">
    <citation type="submission" date="2020-03" db="EMBL/GenBank/DDBJ databases">
        <title>Metabolic flexibility allows generalist bacteria to become dominant in a frequently disturbed ecosystem.</title>
        <authorList>
            <person name="Chen Y.-J."/>
            <person name="Leung P.M."/>
            <person name="Bay S.K."/>
            <person name="Hugenholtz P."/>
            <person name="Kessler A.J."/>
            <person name="Shelley G."/>
            <person name="Waite D.W."/>
            <person name="Cook P.L."/>
            <person name="Greening C."/>
        </authorList>
    </citation>
    <scope>NUCLEOTIDE SEQUENCE [LARGE SCALE GENOMIC DNA]</scope>
    <source>
        <strain evidence="3">SS_bin_28</strain>
    </source>
</reference>
<dbReference type="InterPro" id="IPR010982">
    <property type="entry name" value="Lambda_DNA-bd_dom_sf"/>
</dbReference>
<proteinExistence type="predicted"/>
<dbReference type="Proteomes" id="UP000547674">
    <property type="component" value="Unassembled WGS sequence"/>
</dbReference>
<protein>
    <submittedName>
        <fullName evidence="3">Helix-turn-helix transcriptional regulator</fullName>
    </submittedName>
</protein>
<gene>
    <name evidence="3" type="ORF">HKN21_16160</name>
</gene>
<name>A0A7Y2ECA8_UNCEI</name>
<evidence type="ECO:0000313" key="3">
    <source>
        <dbReference type="EMBL" id="NNF08297.1"/>
    </source>
</evidence>
<dbReference type="Pfam" id="PF01381">
    <property type="entry name" value="HTH_3"/>
    <property type="match status" value="1"/>
</dbReference>
<feature type="region of interest" description="Disordered" evidence="1">
    <location>
        <begin position="87"/>
        <end position="112"/>
    </location>
</feature>
<organism evidence="3 4">
    <name type="scientific">Eiseniibacteriota bacterium</name>
    <dbReference type="NCBI Taxonomy" id="2212470"/>
    <lineage>
        <taxon>Bacteria</taxon>
        <taxon>Candidatus Eiseniibacteriota</taxon>
    </lineage>
</organism>
<dbReference type="Gene3D" id="1.10.260.40">
    <property type="entry name" value="lambda repressor-like DNA-binding domains"/>
    <property type="match status" value="1"/>
</dbReference>
<evidence type="ECO:0000256" key="1">
    <source>
        <dbReference type="SAM" id="MobiDB-lite"/>
    </source>
</evidence>
<dbReference type="GO" id="GO:0003677">
    <property type="term" value="F:DNA binding"/>
    <property type="evidence" value="ECO:0007669"/>
    <property type="project" value="InterPro"/>
</dbReference>
<comment type="caution">
    <text evidence="3">The sequence shown here is derived from an EMBL/GenBank/DDBJ whole genome shotgun (WGS) entry which is preliminary data.</text>
</comment>
<dbReference type="SMART" id="SM00530">
    <property type="entry name" value="HTH_XRE"/>
    <property type="match status" value="1"/>
</dbReference>
<dbReference type="AlphaFoldDB" id="A0A7Y2ECA8"/>